<dbReference type="OrthoDB" id="5113885at2"/>
<keyword evidence="3" id="KW-1185">Reference proteome</keyword>
<dbReference type="Gene3D" id="2.40.33.40">
    <property type="entry name" value="Phosphotransferase system, glucitol/sorbitol-specific IIA component"/>
    <property type="match status" value="1"/>
</dbReference>
<dbReference type="GO" id="GO:0005737">
    <property type="term" value="C:cytoplasm"/>
    <property type="evidence" value="ECO:0007669"/>
    <property type="project" value="InterPro"/>
</dbReference>
<dbReference type="STRING" id="224999.GCA_001485475_00498"/>
<dbReference type="SUPFAM" id="SSF141530">
    <property type="entry name" value="PTSIIA/GutA-like"/>
    <property type="match status" value="1"/>
</dbReference>
<evidence type="ECO:0000313" key="3">
    <source>
        <dbReference type="Proteomes" id="UP000062160"/>
    </source>
</evidence>
<feature type="modified residue" description="Phosphohistidine; by HPr" evidence="1">
    <location>
        <position position="42"/>
    </location>
</feature>
<protein>
    <submittedName>
        <fullName evidence="2">PTS system, glucitol/sorbitol-specific IIA component</fullName>
    </submittedName>
</protein>
<sequence length="123" mass="13562">MTKYEAAIIEIGVMVDELLRQGILILFDKTAPPELQEISVVHTGASLEEDVEVGDLVVLGDFSYKVTAVGEIANRNLRNIGHACLKFDGRNLPELPGDIHLHGDELPFSLKKGDIIIIKDEKK</sequence>
<dbReference type="GO" id="GO:0009401">
    <property type="term" value="P:phosphoenolpyruvate-dependent sugar phosphotransferase system"/>
    <property type="evidence" value="ECO:0007669"/>
    <property type="project" value="InterPro"/>
</dbReference>
<reference evidence="2" key="1">
    <citation type="journal article" date="2016" name="Genome Announc.">
        <title>Draft Genome Sequence of the Syntrophic Lactate-Degrading Bacterium Tepidanaerobacter syntrophicus JLT.</title>
        <authorList>
            <person name="Matsuura N."/>
            <person name="Ohashi A."/>
            <person name="Tourlousse D.M."/>
            <person name="Sekiguchi Y."/>
        </authorList>
    </citation>
    <scope>NUCLEOTIDE SEQUENCE [LARGE SCALE GENOMIC DNA]</scope>
    <source>
        <strain evidence="2">JL</strain>
    </source>
</reference>
<dbReference type="InterPro" id="IPR036665">
    <property type="entry name" value="PTS_IIA_glucitol/sorbitol_sf"/>
</dbReference>
<proteinExistence type="predicted"/>
<evidence type="ECO:0000313" key="2">
    <source>
        <dbReference type="EMBL" id="GAQ24509.1"/>
    </source>
</evidence>
<accession>A0A0U9HCX1</accession>
<organism evidence="2">
    <name type="scientific">Tepidanaerobacter syntrophicus</name>
    <dbReference type="NCBI Taxonomy" id="224999"/>
    <lineage>
        <taxon>Bacteria</taxon>
        <taxon>Bacillati</taxon>
        <taxon>Bacillota</taxon>
        <taxon>Clostridia</taxon>
        <taxon>Thermosediminibacterales</taxon>
        <taxon>Tepidanaerobacteraceae</taxon>
        <taxon>Tepidanaerobacter</taxon>
    </lineage>
</organism>
<dbReference type="InterPro" id="IPR004716">
    <property type="entry name" value="PTS_IIA_glucitol/sorbitol-sp"/>
</dbReference>
<name>A0A0U9HCX1_9FIRM</name>
<dbReference type="Proteomes" id="UP000062160">
    <property type="component" value="Unassembled WGS sequence"/>
</dbReference>
<dbReference type="GO" id="GO:0016301">
    <property type="term" value="F:kinase activity"/>
    <property type="evidence" value="ECO:0007669"/>
    <property type="project" value="TreeGrafter"/>
</dbReference>
<dbReference type="GO" id="GO:0008982">
    <property type="term" value="F:protein-N(PI)-phosphohistidine-sugar phosphotransferase activity"/>
    <property type="evidence" value="ECO:0007669"/>
    <property type="project" value="InterPro"/>
</dbReference>
<gene>
    <name evidence="2" type="ORF">TSYNT_5346</name>
</gene>
<dbReference type="PANTHER" id="PTHR40398:SF1">
    <property type="entry name" value="PTS SYSTEM GLUCITOL_SORBITOL-SPECIFIC EIIA COMPONENT"/>
    <property type="match status" value="1"/>
</dbReference>
<dbReference type="PROSITE" id="PS51097">
    <property type="entry name" value="PTS_EIIA_TYPE_5"/>
    <property type="match status" value="1"/>
</dbReference>
<dbReference type="EMBL" id="DF976999">
    <property type="protein sequence ID" value="GAQ24509.1"/>
    <property type="molecule type" value="Genomic_DNA"/>
</dbReference>
<dbReference type="RefSeq" id="WP_059031565.1">
    <property type="nucleotide sequence ID" value="NZ_BSDN01000001.1"/>
</dbReference>
<dbReference type="AlphaFoldDB" id="A0A0U9HCX1"/>
<dbReference type="PANTHER" id="PTHR40398">
    <property type="entry name" value="PTS SYSTEM GLUCITOL/SORBITOL-SPECIFIC EIIA COMPONENT"/>
    <property type="match status" value="1"/>
</dbReference>
<evidence type="ECO:0000256" key="1">
    <source>
        <dbReference type="PROSITE-ProRule" id="PRU00420"/>
    </source>
</evidence>
<dbReference type="Pfam" id="PF03829">
    <property type="entry name" value="PTSIIA_gutA"/>
    <property type="match status" value="1"/>
</dbReference>